<keyword evidence="7 14" id="KW-0812">Transmembrane</keyword>
<evidence type="ECO:0000313" key="18">
    <source>
        <dbReference type="EMBL" id="KAF2171835.1"/>
    </source>
</evidence>
<keyword evidence="8 15" id="KW-0732">Signal</keyword>
<keyword evidence="10 14" id="KW-0472">Membrane</keyword>
<feature type="transmembrane region" description="Helical" evidence="14">
    <location>
        <begin position="141"/>
        <end position="165"/>
    </location>
</feature>
<evidence type="ECO:0000256" key="9">
    <source>
        <dbReference type="ARBA" id="ARBA00022989"/>
    </source>
</evidence>
<dbReference type="RefSeq" id="XP_033672724.1">
    <property type="nucleotide sequence ID" value="XM_033815580.1"/>
</dbReference>
<evidence type="ECO:0000313" key="19">
    <source>
        <dbReference type="Proteomes" id="UP000799537"/>
    </source>
</evidence>
<evidence type="ECO:0000256" key="7">
    <source>
        <dbReference type="ARBA" id="ARBA00022692"/>
    </source>
</evidence>
<evidence type="ECO:0000256" key="15">
    <source>
        <dbReference type="SAM" id="SignalP"/>
    </source>
</evidence>
<evidence type="ECO:0000256" key="5">
    <source>
        <dbReference type="ARBA" id="ARBA00022525"/>
    </source>
</evidence>
<feature type="chain" id="PRO_5025419378" evidence="15">
    <location>
        <begin position="19"/>
        <end position="380"/>
    </location>
</feature>
<dbReference type="GO" id="GO:0005576">
    <property type="term" value="C:extracellular region"/>
    <property type="evidence" value="ECO:0007669"/>
    <property type="project" value="UniProtKB-SubCell"/>
</dbReference>
<feature type="transmembrane region" description="Helical" evidence="14">
    <location>
        <begin position="223"/>
        <end position="252"/>
    </location>
</feature>
<comment type="similarity">
    <text evidence="13">Belongs to the SAT4 family.</text>
</comment>
<feature type="domain" description="Rhodopsin" evidence="17">
    <location>
        <begin position="126"/>
        <end position="369"/>
    </location>
</feature>
<evidence type="ECO:0000256" key="3">
    <source>
        <dbReference type="ARBA" id="ARBA00004613"/>
    </source>
</evidence>
<evidence type="ECO:0000256" key="12">
    <source>
        <dbReference type="ARBA" id="ARBA00023288"/>
    </source>
</evidence>
<evidence type="ECO:0000256" key="1">
    <source>
        <dbReference type="ARBA" id="ARBA00004141"/>
    </source>
</evidence>
<keyword evidence="5" id="KW-0964">Secreted</keyword>
<feature type="transmembrane region" description="Helical" evidence="14">
    <location>
        <begin position="194"/>
        <end position="211"/>
    </location>
</feature>
<feature type="domain" description="CFEM" evidence="16">
    <location>
        <begin position="33"/>
        <end position="98"/>
    </location>
</feature>
<evidence type="ECO:0000259" key="16">
    <source>
        <dbReference type="Pfam" id="PF05730"/>
    </source>
</evidence>
<dbReference type="InterPro" id="IPR008427">
    <property type="entry name" value="Extracellular_membr_CFEM_dom"/>
</dbReference>
<comment type="similarity">
    <text evidence="4">Belongs to the RBT5 family.</text>
</comment>
<evidence type="ECO:0000256" key="11">
    <source>
        <dbReference type="ARBA" id="ARBA00023157"/>
    </source>
</evidence>
<feature type="signal peptide" evidence="15">
    <location>
        <begin position="1"/>
        <end position="18"/>
    </location>
</feature>
<evidence type="ECO:0000256" key="14">
    <source>
        <dbReference type="SAM" id="Phobius"/>
    </source>
</evidence>
<protein>
    <submittedName>
        <fullName evidence="18">Uncharacterized protein</fullName>
    </submittedName>
</protein>
<dbReference type="OrthoDB" id="2496787at2759"/>
<dbReference type="Proteomes" id="UP000799537">
    <property type="component" value="Unassembled WGS sequence"/>
</dbReference>
<dbReference type="PANTHER" id="PTHR33048">
    <property type="entry name" value="PTH11-LIKE INTEGRAL MEMBRANE PROTEIN (AFU_ORTHOLOGUE AFUA_5G11245)"/>
    <property type="match status" value="1"/>
</dbReference>
<dbReference type="Pfam" id="PF05730">
    <property type="entry name" value="CFEM"/>
    <property type="match status" value="1"/>
</dbReference>
<dbReference type="GO" id="GO:0098552">
    <property type="term" value="C:side of membrane"/>
    <property type="evidence" value="ECO:0007669"/>
    <property type="project" value="UniProtKB-KW"/>
</dbReference>
<keyword evidence="6" id="KW-0325">Glycoprotein</keyword>
<evidence type="ECO:0000256" key="2">
    <source>
        <dbReference type="ARBA" id="ARBA00004589"/>
    </source>
</evidence>
<name>A0A6A6CXS0_ZASCE</name>
<keyword evidence="11" id="KW-1015">Disulfide bond</keyword>
<evidence type="ECO:0000256" key="10">
    <source>
        <dbReference type="ARBA" id="ARBA00023136"/>
    </source>
</evidence>
<dbReference type="EMBL" id="ML993582">
    <property type="protein sequence ID" value="KAF2171835.1"/>
    <property type="molecule type" value="Genomic_DNA"/>
</dbReference>
<dbReference type="InterPro" id="IPR049326">
    <property type="entry name" value="Rhodopsin_dom_fungi"/>
</dbReference>
<evidence type="ECO:0000256" key="6">
    <source>
        <dbReference type="ARBA" id="ARBA00022622"/>
    </source>
</evidence>
<sequence>MRSKSRLLLPLLITGVASDMVHSPRQAVDLSQAEALPSCVLTLQTTCSTQLSPTYGCQPNTACFCTNSQLSTALEACITANCTIPEGIAAKKFQAETCGYSVRSQVDTGEAVLWAFFTIAIIFSILRCVSRCRMLGGAGYWWDDWTCLVCVLPMIGITITGYLGYQHGMGRDYWEVGASGIEESTKVFYAGEPLYVAVVFGTKISLVLLYLRIWSKDSRNLNMACWIVIGLLAALFVSFEFATIFQCIPISYNWTSVVDRTVTGSCTDRLAQVYTAAAFNIFFDVLVLLLPVPSLLKLNISWMKKLGVGIVFLVGILVTICSIVRLSYLSKYGNSTNITWNYAYIGMWSLLEVHLSVVCVCVPAAAGLFYRTWRHQQRRR</sequence>
<evidence type="ECO:0000256" key="13">
    <source>
        <dbReference type="ARBA" id="ARBA00038359"/>
    </source>
</evidence>
<comment type="subcellular location">
    <subcellularLocation>
        <location evidence="2">Membrane</location>
        <topology evidence="2">Lipid-anchor</topology>
        <topology evidence="2">GPI-anchor</topology>
    </subcellularLocation>
    <subcellularLocation>
        <location evidence="1">Membrane</location>
        <topology evidence="1">Multi-pass membrane protein</topology>
    </subcellularLocation>
    <subcellularLocation>
        <location evidence="3">Secreted</location>
    </subcellularLocation>
</comment>
<feature type="transmembrane region" description="Helical" evidence="14">
    <location>
        <begin position="308"/>
        <end position="328"/>
    </location>
</feature>
<dbReference type="InterPro" id="IPR052337">
    <property type="entry name" value="SAT4-like"/>
</dbReference>
<feature type="transmembrane region" description="Helical" evidence="14">
    <location>
        <begin position="348"/>
        <end position="370"/>
    </location>
</feature>
<reference evidence="18" key="1">
    <citation type="journal article" date="2020" name="Stud. Mycol.">
        <title>101 Dothideomycetes genomes: a test case for predicting lifestyles and emergence of pathogens.</title>
        <authorList>
            <person name="Haridas S."/>
            <person name="Albert R."/>
            <person name="Binder M."/>
            <person name="Bloem J."/>
            <person name="Labutti K."/>
            <person name="Salamov A."/>
            <person name="Andreopoulos B."/>
            <person name="Baker S."/>
            <person name="Barry K."/>
            <person name="Bills G."/>
            <person name="Bluhm B."/>
            <person name="Cannon C."/>
            <person name="Castanera R."/>
            <person name="Culley D."/>
            <person name="Daum C."/>
            <person name="Ezra D."/>
            <person name="Gonzalez J."/>
            <person name="Henrissat B."/>
            <person name="Kuo A."/>
            <person name="Liang C."/>
            <person name="Lipzen A."/>
            <person name="Lutzoni F."/>
            <person name="Magnuson J."/>
            <person name="Mondo S."/>
            <person name="Nolan M."/>
            <person name="Ohm R."/>
            <person name="Pangilinan J."/>
            <person name="Park H.-J."/>
            <person name="Ramirez L."/>
            <person name="Alfaro M."/>
            <person name="Sun H."/>
            <person name="Tritt A."/>
            <person name="Yoshinaga Y."/>
            <person name="Zwiers L.-H."/>
            <person name="Turgeon B."/>
            <person name="Goodwin S."/>
            <person name="Spatafora J."/>
            <person name="Crous P."/>
            <person name="Grigoriev I."/>
        </authorList>
    </citation>
    <scope>NUCLEOTIDE SEQUENCE</scope>
    <source>
        <strain evidence="18">ATCC 36951</strain>
    </source>
</reference>
<dbReference type="PANTHER" id="PTHR33048:SF160">
    <property type="entry name" value="SAT4 FAMILY MEMBRANE PROTEIN"/>
    <property type="match status" value="1"/>
</dbReference>
<proteinExistence type="inferred from homology"/>
<dbReference type="Pfam" id="PF20684">
    <property type="entry name" value="Fung_rhodopsin"/>
    <property type="match status" value="1"/>
</dbReference>
<keyword evidence="6" id="KW-0336">GPI-anchor</keyword>
<feature type="transmembrane region" description="Helical" evidence="14">
    <location>
        <begin position="272"/>
        <end position="296"/>
    </location>
</feature>
<dbReference type="AlphaFoldDB" id="A0A6A6CXS0"/>
<evidence type="ECO:0000259" key="17">
    <source>
        <dbReference type="Pfam" id="PF20684"/>
    </source>
</evidence>
<accession>A0A6A6CXS0</accession>
<organism evidence="18 19">
    <name type="scientific">Zasmidium cellare ATCC 36951</name>
    <dbReference type="NCBI Taxonomy" id="1080233"/>
    <lineage>
        <taxon>Eukaryota</taxon>
        <taxon>Fungi</taxon>
        <taxon>Dikarya</taxon>
        <taxon>Ascomycota</taxon>
        <taxon>Pezizomycotina</taxon>
        <taxon>Dothideomycetes</taxon>
        <taxon>Dothideomycetidae</taxon>
        <taxon>Mycosphaerellales</taxon>
        <taxon>Mycosphaerellaceae</taxon>
        <taxon>Zasmidium</taxon>
    </lineage>
</organism>
<keyword evidence="12" id="KW-0449">Lipoprotein</keyword>
<gene>
    <name evidence="18" type="ORF">M409DRAFT_63392</name>
</gene>
<feature type="transmembrane region" description="Helical" evidence="14">
    <location>
        <begin position="111"/>
        <end position="129"/>
    </location>
</feature>
<evidence type="ECO:0000256" key="8">
    <source>
        <dbReference type="ARBA" id="ARBA00022729"/>
    </source>
</evidence>
<keyword evidence="9 14" id="KW-1133">Transmembrane helix</keyword>
<keyword evidence="19" id="KW-1185">Reference proteome</keyword>
<dbReference type="GeneID" id="54568852"/>
<evidence type="ECO:0000256" key="4">
    <source>
        <dbReference type="ARBA" id="ARBA00010031"/>
    </source>
</evidence>